<reference evidence="2 3" key="1">
    <citation type="submission" date="2021-03" db="EMBL/GenBank/DDBJ databases">
        <title>Thiomicrorhabdus sp.nov.,novel sulfur-oxidizing bacteria isolated from coastal sediment.</title>
        <authorList>
            <person name="Liu X."/>
        </authorList>
    </citation>
    <scope>NUCLEOTIDE SEQUENCE [LARGE SCALE GENOMIC DNA]</scope>
    <source>
        <strain evidence="2 3">6S2-11</strain>
    </source>
</reference>
<dbReference type="RefSeq" id="WP_208146537.1">
    <property type="nucleotide sequence ID" value="NZ_JAGETV010000001.1"/>
</dbReference>
<sequence>MGSQNSIAKLWLASKKAEHQSLQMLFELSQLVGQLHKMIHYLQLERGSSVLYLASDGEIPEQINYRAFRNEFCQQRESFNKSLETWLESTQGKNLGGSVYINLAKALSVLQNELYQARRDIDARAISSIQAAEAISAVVKVLINVVVDMTELSQESKIAKLMISLIYIMKAKEIAGQERALGVYIVASGAIKDSDLANQRQSLVEMQQYYLTNFADTAPRSTADQYKKINGFTEIEQYREKFPTQQLLGMQAAQDWFAVSTQRIEMMQLIEDNLVQSLQLLCAKQLNQSDELLNQDQQWIDDVIGRELHQSGDVNTAGSTSMFMEKLTEQGQALKVTQQELAKTKQALLDQRVIQLAKSKLMKSFKLSEESAHRKMQQAAMEKGIKLAELANQIIAK</sequence>
<comment type="caution">
    <text evidence="2">The sequence shown here is derived from an EMBL/GenBank/DDBJ whole genome shotgun (WGS) entry which is preliminary data.</text>
</comment>
<dbReference type="SMART" id="SM01012">
    <property type="entry name" value="ANTAR"/>
    <property type="match status" value="1"/>
</dbReference>
<dbReference type="InterPro" id="IPR011006">
    <property type="entry name" value="CheY-like_superfamily"/>
</dbReference>
<organism evidence="2 3">
    <name type="scientific">Thiomicrorhabdus marina</name>
    <dbReference type="NCBI Taxonomy" id="2818442"/>
    <lineage>
        <taxon>Bacteria</taxon>
        <taxon>Pseudomonadati</taxon>
        <taxon>Pseudomonadota</taxon>
        <taxon>Gammaproteobacteria</taxon>
        <taxon>Thiotrichales</taxon>
        <taxon>Piscirickettsiaceae</taxon>
        <taxon>Thiomicrorhabdus</taxon>
    </lineage>
</organism>
<evidence type="ECO:0000313" key="3">
    <source>
        <dbReference type="Proteomes" id="UP000664835"/>
    </source>
</evidence>
<dbReference type="EMBL" id="JAGETV010000001">
    <property type="protein sequence ID" value="MBO1926151.1"/>
    <property type="molecule type" value="Genomic_DNA"/>
</dbReference>
<dbReference type="Gene3D" id="1.10.10.10">
    <property type="entry name" value="Winged helix-like DNA-binding domain superfamily/Winged helix DNA-binding domain"/>
    <property type="match status" value="1"/>
</dbReference>
<proteinExistence type="predicted"/>
<keyword evidence="3" id="KW-1185">Reference proteome</keyword>
<evidence type="ECO:0000313" key="2">
    <source>
        <dbReference type="EMBL" id="MBO1926151.1"/>
    </source>
</evidence>
<dbReference type="PROSITE" id="PS50921">
    <property type="entry name" value="ANTAR"/>
    <property type="match status" value="1"/>
</dbReference>
<dbReference type="InterPro" id="IPR036388">
    <property type="entry name" value="WH-like_DNA-bd_sf"/>
</dbReference>
<protein>
    <submittedName>
        <fullName evidence="2">Nitrate- and nitrite sensing domain-containing protein</fullName>
    </submittedName>
</protein>
<evidence type="ECO:0000259" key="1">
    <source>
        <dbReference type="PROSITE" id="PS50921"/>
    </source>
</evidence>
<accession>A0ABS3Q1H8</accession>
<dbReference type="Pfam" id="PF03861">
    <property type="entry name" value="ANTAR"/>
    <property type="match status" value="1"/>
</dbReference>
<name>A0ABS3Q1H8_9GAMM</name>
<dbReference type="InterPro" id="IPR013587">
    <property type="entry name" value="Nitrate/nitrite_sensing"/>
</dbReference>
<gene>
    <name evidence="2" type="ORF">J3998_01055</name>
</gene>
<feature type="domain" description="ANTAR" evidence="1">
    <location>
        <begin position="334"/>
        <end position="395"/>
    </location>
</feature>
<dbReference type="Proteomes" id="UP000664835">
    <property type="component" value="Unassembled WGS sequence"/>
</dbReference>
<dbReference type="Pfam" id="PF08376">
    <property type="entry name" value="NIT"/>
    <property type="match status" value="1"/>
</dbReference>
<dbReference type="InterPro" id="IPR005561">
    <property type="entry name" value="ANTAR"/>
</dbReference>
<dbReference type="SUPFAM" id="SSF52172">
    <property type="entry name" value="CheY-like"/>
    <property type="match status" value="1"/>
</dbReference>